<dbReference type="PANTHER" id="PTHR30055:SF238">
    <property type="entry name" value="MYCOFACTOCIN BIOSYNTHESIS TRANSCRIPTIONAL REGULATOR MFTR-RELATED"/>
    <property type="match status" value="1"/>
</dbReference>
<sequence length="202" mass="22096">MASTATRLATLARQLTVEHGLSGFTVDEVCERAGVSRRTFFNYFASKDDAVLGLSARGDTAAKEERETRFLAGGDPTSDRTSARLLDDLAELAIDRWTSAEVTVEHVREVQAVVEREPRLLTRCIERVLADERVDIELVERREGLPAGDLRAATAVSIMNALAGATFREFLAPANTDSLADILARRLAAARALLSHDLERTS</sequence>
<dbReference type="PANTHER" id="PTHR30055">
    <property type="entry name" value="HTH-TYPE TRANSCRIPTIONAL REGULATOR RUTR"/>
    <property type="match status" value="1"/>
</dbReference>
<evidence type="ECO:0000256" key="2">
    <source>
        <dbReference type="ARBA" id="ARBA00023125"/>
    </source>
</evidence>
<dbReference type="InterPro" id="IPR023772">
    <property type="entry name" value="DNA-bd_HTH_TetR-type_CS"/>
</dbReference>
<feature type="DNA-binding region" description="H-T-H motif" evidence="4">
    <location>
        <begin position="25"/>
        <end position="44"/>
    </location>
</feature>
<keyword evidence="1" id="KW-0805">Transcription regulation</keyword>
<dbReference type="Gene3D" id="1.10.357.10">
    <property type="entry name" value="Tetracycline Repressor, domain 2"/>
    <property type="match status" value="1"/>
</dbReference>
<keyword evidence="7" id="KW-1185">Reference proteome</keyword>
<evidence type="ECO:0000259" key="5">
    <source>
        <dbReference type="PROSITE" id="PS50977"/>
    </source>
</evidence>
<dbReference type="EMBL" id="JAFFZE010000004">
    <property type="protein sequence ID" value="MCT2581810.1"/>
    <property type="molecule type" value="Genomic_DNA"/>
</dbReference>
<feature type="domain" description="HTH tetR-type" evidence="5">
    <location>
        <begin position="2"/>
        <end position="62"/>
    </location>
</feature>
<evidence type="ECO:0000256" key="1">
    <source>
        <dbReference type="ARBA" id="ARBA00023015"/>
    </source>
</evidence>
<organism evidence="6 7">
    <name type="scientific">Actinophytocola gossypii</name>
    <dbReference type="NCBI Taxonomy" id="2812003"/>
    <lineage>
        <taxon>Bacteria</taxon>
        <taxon>Bacillati</taxon>
        <taxon>Actinomycetota</taxon>
        <taxon>Actinomycetes</taxon>
        <taxon>Pseudonocardiales</taxon>
        <taxon>Pseudonocardiaceae</taxon>
    </lineage>
</organism>
<dbReference type="Pfam" id="PF00440">
    <property type="entry name" value="TetR_N"/>
    <property type="match status" value="1"/>
</dbReference>
<comment type="caution">
    <text evidence="6">The sequence shown here is derived from an EMBL/GenBank/DDBJ whole genome shotgun (WGS) entry which is preliminary data.</text>
</comment>
<protein>
    <submittedName>
        <fullName evidence="6">TetR family transcriptional regulator</fullName>
    </submittedName>
</protein>
<evidence type="ECO:0000256" key="3">
    <source>
        <dbReference type="ARBA" id="ARBA00023163"/>
    </source>
</evidence>
<keyword evidence="2 4" id="KW-0238">DNA-binding</keyword>
<dbReference type="InterPro" id="IPR050109">
    <property type="entry name" value="HTH-type_TetR-like_transc_reg"/>
</dbReference>
<evidence type="ECO:0000313" key="6">
    <source>
        <dbReference type="EMBL" id="MCT2581810.1"/>
    </source>
</evidence>
<dbReference type="SUPFAM" id="SSF46689">
    <property type="entry name" value="Homeodomain-like"/>
    <property type="match status" value="1"/>
</dbReference>
<evidence type="ECO:0000256" key="4">
    <source>
        <dbReference type="PROSITE-ProRule" id="PRU00335"/>
    </source>
</evidence>
<keyword evidence="3" id="KW-0804">Transcription</keyword>
<dbReference type="InterPro" id="IPR009057">
    <property type="entry name" value="Homeodomain-like_sf"/>
</dbReference>
<evidence type="ECO:0000313" key="7">
    <source>
        <dbReference type="Proteomes" id="UP001156441"/>
    </source>
</evidence>
<reference evidence="6 7" key="1">
    <citation type="submission" date="2021-02" db="EMBL/GenBank/DDBJ databases">
        <title>Actinophytocola xerophila sp. nov., isolated from soil of cotton cropping field.</title>
        <authorList>
            <person name="Huang R."/>
            <person name="Chen X."/>
            <person name="Ge X."/>
            <person name="Liu W."/>
        </authorList>
    </citation>
    <scope>NUCLEOTIDE SEQUENCE [LARGE SCALE GENOMIC DNA]</scope>
    <source>
        <strain evidence="6 7">S1-96</strain>
    </source>
</reference>
<dbReference type="Proteomes" id="UP001156441">
    <property type="component" value="Unassembled WGS sequence"/>
</dbReference>
<name>A0ABT2J1S5_9PSEU</name>
<accession>A0ABT2J1S5</accession>
<dbReference type="PROSITE" id="PS01081">
    <property type="entry name" value="HTH_TETR_1"/>
    <property type="match status" value="1"/>
</dbReference>
<gene>
    <name evidence="6" type="ORF">JT362_01590</name>
</gene>
<dbReference type="PRINTS" id="PR00455">
    <property type="entry name" value="HTHTETR"/>
</dbReference>
<proteinExistence type="predicted"/>
<dbReference type="InterPro" id="IPR001647">
    <property type="entry name" value="HTH_TetR"/>
</dbReference>
<dbReference type="PROSITE" id="PS50977">
    <property type="entry name" value="HTH_TETR_2"/>
    <property type="match status" value="1"/>
</dbReference>